<dbReference type="OrthoDB" id="3475100at2"/>
<dbReference type="AlphaFoldDB" id="A0A238V2T9"/>
<reference evidence="2" key="1">
    <citation type="submission" date="2017-06" db="EMBL/GenBank/DDBJ databases">
        <authorList>
            <person name="Varghese N."/>
            <person name="Submissions S."/>
        </authorList>
    </citation>
    <scope>NUCLEOTIDE SEQUENCE [LARGE SCALE GENOMIC DNA]</scope>
    <source>
        <strain evidence="2">DSM 44485</strain>
    </source>
</reference>
<proteinExistence type="predicted"/>
<dbReference type="Proteomes" id="UP000198420">
    <property type="component" value="Unassembled WGS sequence"/>
</dbReference>
<dbReference type="RefSeq" id="WP_089310161.1">
    <property type="nucleotide sequence ID" value="NZ_FZNP01000001.1"/>
</dbReference>
<keyword evidence="2" id="KW-1185">Reference proteome</keyword>
<evidence type="ECO:0000313" key="2">
    <source>
        <dbReference type="Proteomes" id="UP000198420"/>
    </source>
</evidence>
<gene>
    <name evidence="1" type="ORF">SAMN06265355_101828</name>
</gene>
<organism evidence="1 2">
    <name type="scientific">Actinomadura mexicana</name>
    <dbReference type="NCBI Taxonomy" id="134959"/>
    <lineage>
        <taxon>Bacteria</taxon>
        <taxon>Bacillati</taxon>
        <taxon>Actinomycetota</taxon>
        <taxon>Actinomycetes</taxon>
        <taxon>Streptosporangiales</taxon>
        <taxon>Thermomonosporaceae</taxon>
        <taxon>Actinomadura</taxon>
    </lineage>
</organism>
<protein>
    <submittedName>
        <fullName evidence="1">Uncharacterized protein</fullName>
    </submittedName>
</protein>
<evidence type="ECO:0000313" key="1">
    <source>
        <dbReference type="EMBL" id="SNR28558.1"/>
    </source>
</evidence>
<sequence length="125" mass="14128">MGSLRSLIVQAGGRLLWWRTRLGRATAILYLELLAAAIESRGYRCVKHYQADDLPTWVPLLLVLAFSPDDHVRLTVSVHAMPGRTWAYYEAERGGRGYLSPCGDTERAADQVDALLKHRMFPSTW</sequence>
<name>A0A238V2T9_9ACTN</name>
<accession>A0A238V2T9</accession>
<dbReference type="EMBL" id="FZNP01000001">
    <property type="protein sequence ID" value="SNR28558.1"/>
    <property type="molecule type" value="Genomic_DNA"/>
</dbReference>